<comment type="caution">
    <text evidence="12">The sequence shown here is derived from an EMBL/GenBank/DDBJ whole genome shotgun (WGS) entry which is preliminary data.</text>
</comment>
<evidence type="ECO:0000259" key="11">
    <source>
        <dbReference type="Pfam" id="PF25989"/>
    </source>
</evidence>
<accession>A0ABU1MM14</accession>
<dbReference type="InterPro" id="IPR058624">
    <property type="entry name" value="MdtA-like_HH"/>
</dbReference>
<proteinExistence type="inferred from homology"/>
<evidence type="ECO:0000259" key="8">
    <source>
        <dbReference type="Pfam" id="PF25876"/>
    </source>
</evidence>
<evidence type="ECO:0000256" key="3">
    <source>
        <dbReference type="ARBA" id="ARBA00022475"/>
    </source>
</evidence>
<keyword evidence="13" id="KW-1185">Reference proteome</keyword>
<evidence type="ECO:0000313" key="13">
    <source>
        <dbReference type="Proteomes" id="UP001184150"/>
    </source>
</evidence>
<keyword evidence="3" id="KW-1003">Cell membrane</keyword>
<dbReference type="Pfam" id="PF25876">
    <property type="entry name" value="HH_MFP_RND"/>
    <property type="match status" value="1"/>
</dbReference>
<dbReference type="InterPro" id="IPR006143">
    <property type="entry name" value="RND_pump_MFP"/>
</dbReference>
<dbReference type="NCBIfam" id="TIGR01730">
    <property type="entry name" value="RND_mfp"/>
    <property type="match status" value="1"/>
</dbReference>
<dbReference type="RefSeq" id="WP_309805268.1">
    <property type="nucleotide sequence ID" value="NZ_JAVDRD010000005.1"/>
</dbReference>
<keyword evidence="5 7" id="KW-0472">Membrane</keyword>
<comment type="subcellular location">
    <subcellularLocation>
        <location evidence="1">Cell membrane</location>
    </subcellularLocation>
</comment>
<evidence type="ECO:0000256" key="5">
    <source>
        <dbReference type="ARBA" id="ARBA00023136"/>
    </source>
</evidence>
<sequence>MNADEASTPVSPDHVTSEHPPRSSRKRTLLIALAIIAVFVVVALGARWVAKSGGDKRGGRPPAAVNIAPATKADMPVTVAALGTVQPLVTATVRTQLSGVLFKIMFQEGQMVRQGQVLAQIDPRPYRLALEQARANLARDEAQLTSARLDLNRYQTLLKQDSIASQQVDTQRATVGQLVGTVAADRAAIGTAALNLDYTAIKAPISGRVGIRQVDIGNYLTPSDTNGVVIITQVDPIDVNFALPQAQLSAIGQTAGAGSGLPVDANDQNNGNRLATGRFLTFDNQVDATTGTVKAKARFANAGNVLFPGAFVNVSMLVQTLHDVVTVPVSAVRHGSQGDFVFVVKPDNTVKLTVVKTGPSSGDKLAILSGLTAGTQVVIEGADGLEDGASINKGGKRGGGQGNGGAGGQGGNGHHRRGANAGNAG</sequence>
<dbReference type="Pfam" id="PF25917">
    <property type="entry name" value="BSH_RND"/>
    <property type="match status" value="1"/>
</dbReference>
<dbReference type="Gene3D" id="2.40.30.170">
    <property type="match status" value="1"/>
</dbReference>
<evidence type="ECO:0000256" key="6">
    <source>
        <dbReference type="SAM" id="MobiDB-lite"/>
    </source>
</evidence>
<feature type="domain" description="Multidrug resistance protein MdtA-like barrel-sandwich hybrid" evidence="9">
    <location>
        <begin position="90"/>
        <end position="232"/>
    </location>
</feature>
<protein>
    <submittedName>
        <fullName evidence="12">Multidrug efflux system membrane fusion protein</fullName>
    </submittedName>
</protein>
<evidence type="ECO:0000256" key="2">
    <source>
        <dbReference type="ARBA" id="ARBA00009477"/>
    </source>
</evidence>
<comment type="similarity">
    <text evidence="2">Belongs to the membrane fusion protein (MFP) (TC 8.A.1) family.</text>
</comment>
<keyword evidence="7" id="KW-0812">Transmembrane</keyword>
<dbReference type="SUPFAM" id="SSF111369">
    <property type="entry name" value="HlyD-like secretion proteins"/>
    <property type="match status" value="1"/>
</dbReference>
<feature type="domain" description="Multidrug resistance protein MdtA-like beta-barrel" evidence="10">
    <location>
        <begin position="236"/>
        <end position="319"/>
    </location>
</feature>
<evidence type="ECO:0000313" key="12">
    <source>
        <dbReference type="EMBL" id="MDR6511385.1"/>
    </source>
</evidence>
<dbReference type="InterPro" id="IPR058625">
    <property type="entry name" value="MdtA-like_BSH"/>
</dbReference>
<evidence type="ECO:0000256" key="7">
    <source>
        <dbReference type="SAM" id="Phobius"/>
    </source>
</evidence>
<name>A0ABU1MM14_9SPHN</name>
<evidence type="ECO:0000256" key="1">
    <source>
        <dbReference type="ARBA" id="ARBA00004236"/>
    </source>
</evidence>
<evidence type="ECO:0000259" key="10">
    <source>
        <dbReference type="Pfam" id="PF25944"/>
    </source>
</evidence>
<keyword evidence="7" id="KW-1133">Transmembrane helix</keyword>
<dbReference type="Gene3D" id="1.10.287.470">
    <property type="entry name" value="Helix hairpin bin"/>
    <property type="match status" value="1"/>
</dbReference>
<dbReference type="Pfam" id="PF25989">
    <property type="entry name" value="YknX_C"/>
    <property type="match status" value="1"/>
</dbReference>
<feature type="compositionally biased region" description="Gly residues" evidence="6">
    <location>
        <begin position="397"/>
        <end position="412"/>
    </location>
</feature>
<keyword evidence="4" id="KW-0997">Cell inner membrane</keyword>
<reference evidence="12 13" key="1">
    <citation type="submission" date="2023-07" db="EMBL/GenBank/DDBJ databases">
        <title>Sorghum-associated microbial communities from plants grown in Nebraska, USA.</title>
        <authorList>
            <person name="Schachtman D."/>
        </authorList>
    </citation>
    <scope>NUCLEOTIDE SEQUENCE [LARGE SCALE GENOMIC DNA]</scope>
    <source>
        <strain evidence="12 13">DS1027</strain>
    </source>
</reference>
<evidence type="ECO:0000259" key="9">
    <source>
        <dbReference type="Pfam" id="PF25917"/>
    </source>
</evidence>
<organism evidence="12 13">
    <name type="scientific">Novosphingobium capsulatum</name>
    <dbReference type="NCBI Taxonomy" id="13688"/>
    <lineage>
        <taxon>Bacteria</taxon>
        <taxon>Pseudomonadati</taxon>
        <taxon>Pseudomonadota</taxon>
        <taxon>Alphaproteobacteria</taxon>
        <taxon>Sphingomonadales</taxon>
        <taxon>Sphingomonadaceae</taxon>
        <taxon>Novosphingobium</taxon>
    </lineage>
</organism>
<feature type="domain" description="Multidrug resistance protein MdtA-like alpha-helical hairpin" evidence="8">
    <location>
        <begin position="130"/>
        <end position="199"/>
    </location>
</feature>
<gene>
    <name evidence="12" type="ORF">J2792_002257</name>
</gene>
<feature type="transmembrane region" description="Helical" evidence="7">
    <location>
        <begin position="29"/>
        <end position="50"/>
    </location>
</feature>
<dbReference type="Pfam" id="PF25944">
    <property type="entry name" value="Beta-barrel_RND"/>
    <property type="match status" value="1"/>
</dbReference>
<dbReference type="Gene3D" id="2.40.420.20">
    <property type="match status" value="1"/>
</dbReference>
<dbReference type="EMBL" id="JAVDRD010000005">
    <property type="protein sequence ID" value="MDR6511385.1"/>
    <property type="molecule type" value="Genomic_DNA"/>
</dbReference>
<dbReference type="Gene3D" id="2.40.50.100">
    <property type="match status" value="1"/>
</dbReference>
<feature type="region of interest" description="Disordered" evidence="6">
    <location>
        <begin position="1"/>
        <end position="23"/>
    </location>
</feature>
<dbReference type="InterPro" id="IPR058626">
    <property type="entry name" value="MdtA-like_b-barrel"/>
</dbReference>
<dbReference type="PANTHER" id="PTHR30469:SF12">
    <property type="entry name" value="MULTIDRUG RESISTANCE PROTEIN MDTA"/>
    <property type="match status" value="1"/>
</dbReference>
<evidence type="ECO:0000256" key="4">
    <source>
        <dbReference type="ARBA" id="ARBA00022519"/>
    </source>
</evidence>
<feature type="region of interest" description="Disordered" evidence="6">
    <location>
        <begin position="389"/>
        <end position="425"/>
    </location>
</feature>
<feature type="domain" description="YknX-like C-terminal permuted SH3-like" evidence="11">
    <location>
        <begin position="324"/>
        <end position="392"/>
    </location>
</feature>
<dbReference type="PANTHER" id="PTHR30469">
    <property type="entry name" value="MULTIDRUG RESISTANCE PROTEIN MDTA"/>
    <property type="match status" value="1"/>
</dbReference>
<dbReference type="InterPro" id="IPR058637">
    <property type="entry name" value="YknX-like_C"/>
</dbReference>
<dbReference type="Proteomes" id="UP001184150">
    <property type="component" value="Unassembled WGS sequence"/>
</dbReference>